<evidence type="ECO:0000256" key="10">
    <source>
        <dbReference type="PIRSR" id="PIRSR004682-1"/>
    </source>
</evidence>
<proteinExistence type="inferred from homology"/>
<evidence type="ECO:0000256" key="1">
    <source>
        <dbReference type="ARBA" id="ARBA00004496"/>
    </source>
</evidence>
<dbReference type="InterPro" id="IPR006549">
    <property type="entry name" value="HAD-SF_hydro_IIIA"/>
</dbReference>
<dbReference type="RefSeq" id="WP_193110318.1">
    <property type="nucleotide sequence ID" value="NZ_CP041406.1"/>
</dbReference>
<feature type="binding site" evidence="11">
    <location>
        <begin position="16"/>
        <end position="19"/>
    </location>
    <ligand>
        <name>substrate</name>
    </ligand>
</feature>
<protein>
    <recommendedName>
        <fullName evidence="7 9">D,D-heptose 1,7-bisphosphate phosphatase</fullName>
        <ecNumber evidence="9">3.1.3.-</ecNumber>
    </recommendedName>
</protein>
<evidence type="ECO:0000256" key="5">
    <source>
        <dbReference type="ARBA" id="ARBA00022833"/>
    </source>
</evidence>
<name>A0A7M1BBE3_9BACT</name>
<feature type="binding site" evidence="13">
    <location>
        <position position="101"/>
    </location>
    <ligand>
        <name>Zn(2+)</name>
        <dbReference type="ChEBI" id="CHEBI:29105"/>
    </ligand>
</feature>
<keyword evidence="15" id="KW-1185">Reference proteome</keyword>
<comment type="subcellular location">
    <subcellularLocation>
        <location evidence="1 9">Cytoplasm</location>
    </subcellularLocation>
</comment>
<evidence type="ECO:0000256" key="3">
    <source>
        <dbReference type="ARBA" id="ARBA00022723"/>
    </source>
</evidence>
<comment type="cofactor">
    <cofactor evidence="13">
        <name>Mg(2+)</name>
        <dbReference type="ChEBI" id="CHEBI:18420"/>
    </cofactor>
</comment>
<dbReference type="InterPro" id="IPR023214">
    <property type="entry name" value="HAD_sf"/>
</dbReference>
<comment type="similarity">
    <text evidence="8 9">Belongs to the gmhB family.</text>
</comment>
<feature type="binding site" evidence="13">
    <location>
        <position position="99"/>
    </location>
    <ligand>
        <name>Zn(2+)</name>
        <dbReference type="ChEBI" id="CHEBI:29105"/>
    </ligand>
</feature>
<dbReference type="FunFam" id="3.40.50.1000:FF:000037">
    <property type="entry name" value="D,D-heptose 1,7-bisphosphate phosphatase"/>
    <property type="match status" value="1"/>
</dbReference>
<keyword evidence="3 13" id="KW-0479">Metal-binding</keyword>
<dbReference type="PANTHER" id="PTHR42891:SF1">
    <property type="entry name" value="D-GLYCERO-BETA-D-MANNO-HEPTOSE-1,7-BISPHOSPHATE 7-PHOSPHATASE"/>
    <property type="match status" value="1"/>
</dbReference>
<dbReference type="NCBIfam" id="TIGR01549">
    <property type="entry name" value="HAD-SF-IA-v1"/>
    <property type="match status" value="1"/>
</dbReference>
<dbReference type="PIRSF" id="PIRSF004682">
    <property type="entry name" value="GmhB"/>
    <property type="match status" value="1"/>
</dbReference>
<keyword evidence="5 13" id="KW-0862">Zinc</keyword>
<feature type="binding site" evidence="11">
    <location>
        <begin position="50"/>
        <end position="53"/>
    </location>
    <ligand>
        <name>substrate</name>
    </ligand>
</feature>
<feature type="binding site" evidence="13">
    <location>
        <position position="89"/>
    </location>
    <ligand>
        <name>Zn(2+)</name>
        <dbReference type="ChEBI" id="CHEBI:29105"/>
    </ligand>
</feature>
<feature type="site" description="Stabilizes the phosphoryl group" evidence="12">
    <location>
        <position position="103"/>
    </location>
</feature>
<keyword evidence="4 9" id="KW-0378">Hydrolase</keyword>
<feature type="active site" description="Proton donor" evidence="10">
    <location>
        <position position="10"/>
    </location>
</feature>
<dbReference type="InterPro" id="IPR004446">
    <property type="entry name" value="Heptose_bisP_phosphatase"/>
</dbReference>
<feature type="binding site" evidence="13">
    <location>
        <position position="129"/>
    </location>
    <ligand>
        <name>Mg(2+)</name>
        <dbReference type="ChEBI" id="CHEBI:18420"/>
    </ligand>
</feature>
<evidence type="ECO:0000256" key="4">
    <source>
        <dbReference type="ARBA" id="ARBA00022801"/>
    </source>
</evidence>
<feature type="binding site" evidence="11">
    <location>
        <begin position="8"/>
        <end position="10"/>
    </location>
    <ligand>
        <name>substrate</name>
    </ligand>
</feature>
<dbReference type="InterPro" id="IPR006543">
    <property type="entry name" value="Histidinol-phos"/>
</dbReference>
<evidence type="ECO:0000256" key="7">
    <source>
        <dbReference type="ARBA" id="ARBA00031828"/>
    </source>
</evidence>
<feature type="site" description="Stabilizes the phosphoryl group" evidence="12">
    <location>
        <position position="50"/>
    </location>
</feature>
<dbReference type="Gene3D" id="3.40.50.1000">
    <property type="entry name" value="HAD superfamily/HAD-like"/>
    <property type="match status" value="1"/>
</dbReference>
<evidence type="ECO:0000256" key="2">
    <source>
        <dbReference type="ARBA" id="ARBA00022490"/>
    </source>
</evidence>
<accession>A0A7M1BBE3</accession>
<dbReference type="GO" id="GO:0046872">
    <property type="term" value="F:metal ion binding"/>
    <property type="evidence" value="ECO:0007669"/>
    <property type="project" value="UniProtKB-KW"/>
</dbReference>
<comment type="cofactor">
    <cofactor evidence="13">
        <name>Zn(2+)</name>
        <dbReference type="ChEBI" id="CHEBI:29105"/>
    </cofactor>
</comment>
<dbReference type="InterPro" id="IPR036412">
    <property type="entry name" value="HAD-like_sf"/>
</dbReference>
<dbReference type="GO" id="GO:0005737">
    <property type="term" value="C:cytoplasm"/>
    <property type="evidence" value="ECO:0007669"/>
    <property type="project" value="UniProtKB-SubCell"/>
</dbReference>
<dbReference type="Proteomes" id="UP000593580">
    <property type="component" value="Chromosome"/>
</dbReference>
<dbReference type="NCBIfam" id="TIGR00213">
    <property type="entry name" value="GmhB_yaeD"/>
    <property type="match status" value="1"/>
</dbReference>
<feature type="active site" description="Nucleophile" evidence="10">
    <location>
        <position position="8"/>
    </location>
</feature>
<dbReference type="GO" id="GO:0016791">
    <property type="term" value="F:phosphatase activity"/>
    <property type="evidence" value="ECO:0007669"/>
    <property type="project" value="InterPro"/>
</dbReference>
<reference evidence="14 15" key="1">
    <citation type="submission" date="2019-07" db="EMBL/GenBank/DDBJ databases">
        <title>Sulfurimonas paralvinellae sp. nov., a novel mesophilic, hydrogen- and sulfur-oxidizing chemolithoautotroph within the Epsilonproteo- bacteria isolated from a deep-sea hydrothermal vent polychaete nest, reclassification of Thiomicrospira denitrificans as Sulfurimonas denitrificans comb. nov. and emended description of the genus Sulfurimonas.</title>
        <authorList>
            <person name="Wang S."/>
            <person name="Jiang L."/>
            <person name="Shao Z."/>
        </authorList>
    </citation>
    <scope>NUCLEOTIDE SEQUENCE [LARGE SCALE GENOMIC DNA]</scope>
    <source>
        <strain evidence="14 15">GO25</strain>
    </source>
</reference>
<dbReference type="NCBIfam" id="TIGR01656">
    <property type="entry name" value="Histidinol-ppas"/>
    <property type="match status" value="1"/>
</dbReference>
<organism evidence="14 15">
    <name type="scientific">Sulfurimonas paralvinellae</name>
    <dbReference type="NCBI Taxonomy" id="317658"/>
    <lineage>
        <taxon>Bacteria</taxon>
        <taxon>Pseudomonadati</taxon>
        <taxon>Campylobacterota</taxon>
        <taxon>Epsilonproteobacteria</taxon>
        <taxon>Campylobacterales</taxon>
        <taxon>Sulfurimonadaceae</taxon>
        <taxon>Sulfurimonas</taxon>
    </lineage>
</organism>
<dbReference type="InterPro" id="IPR006439">
    <property type="entry name" value="HAD-SF_hydro_IA"/>
</dbReference>
<feature type="binding site" evidence="13">
    <location>
        <position position="10"/>
    </location>
    <ligand>
        <name>Mg(2+)</name>
        <dbReference type="ChEBI" id="CHEBI:18420"/>
    </ligand>
</feature>
<sequence length="170" mass="19603">MKKALFLDRDGVVNVEKEYLYKQEDFEFIDGIFELCRHYQDLGYLIFVVTNQSGIARKFYTEEDFEKLTQWMLEVLKNNGVTITKVYHCPHHPEISGVCECRKPKPGMLLEAAGEFDVDLQNSIMIGDKERDIEAGLNAGLRENYLLDESGCVSNSKATKIVKKLDEIWK</sequence>
<feature type="binding site" evidence="11">
    <location>
        <begin position="102"/>
        <end position="103"/>
    </location>
    <ligand>
        <name>substrate</name>
    </ligand>
</feature>
<evidence type="ECO:0000256" key="6">
    <source>
        <dbReference type="ARBA" id="ARBA00023277"/>
    </source>
</evidence>
<dbReference type="NCBIfam" id="TIGR01662">
    <property type="entry name" value="HAD-SF-IIIA"/>
    <property type="match status" value="1"/>
</dbReference>
<dbReference type="EMBL" id="CP041406">
    <property type="protein sequence ID" value="QOP46138.1"/>
    <property type="molecule type" value="Genomic_DNA"/>
</dbReference>
<gene>
    <name evidence="14" type="primary">gmhB</name>
    <name evidence="14" type="ORF">FM071_07475</name>
</gene>
<dbReference type="GO" id="GO:0005975">
    <property type="term" value="P:carbohydrate metabolic process"/>
    <property type="evidence" value="ECO:0007669"/>
    <property type="project" value="InterPro"/>
</dbReference>
<keyword evidence="6 9" id="KW-0119">Carbohydrate metabolism</keyword>
<feature type="binding site" evidence="11">
    <location>
        <position position="129"/>
    </location>
    <ligand>
        <name>substrate</name>
    </ligand>
</feature>
<feature type="binding site" evidence="13">
    <location>
        <position position="8"/>
    </location>
    <ligand>
        <name>Mg(2+)</name>
        <dbReference type="ChEBI" id="CHEBI:18420"/>
    </ligand>
</feature>
<evidence type="ECO:0000256" key="11">
    <source>
        <dbReference type="PIRSR" id="PIRSR004682-2"/>
    </source>
</evidence>
<dbReference type="PANTHER" id="PTHR42891">
    <property type="entry name" value="D-GLYCERO-BETA-D-MANNO-HEPTOSE-1,7-BISPHOSPHATE 7-PHOSPHATASE"/>
    <property type="match status" value="1"/>
</dbReference>
<dbReference type="SUPFAM" id="SSF56784">
    <property type="entry name" value="HAD-like"/>
    <property type="match status" value="1"/>
</dbReference>
<evidence type="ECO:0000256" key="8">
    <source>
        <dbReference type="ARBA" id="ARBA00061616"/>
    </source>
</evidence>
<feature type="binding site" evidence="13">
    <location>
        <position position="128"/>
    </location>
    <ligand>
        <name>Mg(2+)</name>
        <dbReference type="ChEBI" id="CHEBI:18420"/>
    </ligand>
</feature>
<evidence type="ECO:0000313" key="15">
    <source>
        <dbReference type="Proteomes" id="UP000593580"/>
    </source>
</evidence>
<feature type="site" description="Contributes to substrate recognition" evidence="12">
    <location>
        <position position="102"/>
    </location>
</feature>
<dbReference type="NCBIfam" id="NF006506">
    <property type="entry name" value="PRK08942.1"/>
    <property type="match status" value="1"/>
</dbReference>
<evidence type="ECO:0000313" key="14">
    <source>
        <dbReference type="EMBL" id="QOP46138.1"/>
    </source>
</evidence>
<keyword evidence="2 9" id="KW-0963">Cytoplasm</keyword>
<dbReference type="CDD" id="cd07503">
    <property type="entry name" value="HAD_HisB-N"/>
    <property type="match status" value="1"/>
</dbReference>
<dbReference type="Pfam" id="PF13242">
    <property type="entry name" value="Hydrolase_like"/>
    <property type="match status" value="1"/>
</dbReference>
<dbReference type="EC" id="3.1.3.-" evidence="9"/>
<dbReference type="KEGG" id="spal:FM071_07475"/>
<feature type="binding site" evidence="13">
    <location>
        <position position="91"/>
    </location>
    <ligand>
        <name>Zn(2+)</name>
        <dbReference type="ChEBI" id="CHEBI:29105"/>
    </ligand>
</feature>
<evidence type="ECO:0000256" key="13">
    <source>
        <dbReference type="PIRSR" id="PIRSR004682-4"/>
    </source>
</evidence>
<evidence type="ECO:0000256" key="9">
    <source>
        <dbReference type="PIRNR" id="PIRNR004682"/>
    </source>
</evidence>
<dbReference type="AlphaFoldDB" id="A0A7M1BBE3"/>
<evidence type="ECO:0000256" key="12">
    <source>
        <dbReference type="PIRSR" id="PIRSR004682-3"/>
    </source>
</evidence>
<keyword evidence="13" id="KW-0460">Magnesium</keyword>